<feature type="compositionally biased region" description="Basic and acidic residues" evidence="1">
    <location>
        <begin position="76"/>
        <end position="93"/>
    </location>
</feature>
<evidence type="ECO:0000313" key="2">
    <source>
        <dbReference type="EMBL" id="QNE76534.1"/>
    </source>
</evidence>
<feature type="compositionally biased region" description="Basic residues" evidence="1">
    <location>
        <begin position="98"/>
        <end position="107"/>
    </location>
</feature>
<keyword evidence="3" id="KW-1185">Reference proteome</keyword>
<dbReference type="EMBL" id="CP045702">
    <property type="protein sequence ID" value="QNE76534.1"/>
    <property type="molecule type" value="Genomic_DNA"/>
</dbReference>
<feature type="region of interest" description="Disordered" evidence="1">
    <location>
        <begin position="76"/>
        <end position="107"/>
    </location>
</feature>
<dbReference type="AlphaFoldDB" id="A0A7G7BMG9"/>
<protein>
    <submittedName>
        <fullName evidence="2">Uncharacterized protein</fullName>
    </submittedName>
</protein>
<dbReference type="KEGG" id="sfiy:F0344_19605"/>
<proteinExistence type="predicted"/>
<dbReference type="RefSeq" id="WP_185300004.1">
    <property type="nucleotide sequence ID" value="NZ_CP045702.1"/>
</dbReference>
<evidence type="ECO:0000313" key="3">
    <source>
        <dbReference type="Proteomes" id="UP000515307"/>
    </source>
</evidence>
<sequence>MAASDSSREARGLTGDELLALPAVIDLDTSNRALMIGRSTGYGLAKQGEYPVKVLRLGNAYRVVTADLLKLLGLERHQPGDGKPEARADEHRSYPRNARLRPSRAPA</sequence>
<name>A0A7G7BMG9_9ACTN</name>
<organism evidence="2 3">
    <name type="scientific">Streptomyces finlayi</name>
    <dbReference type="NCBI Taxonomy" id="67296"/>
    <lineage>
        <taxon>Bacteria</taxon>
        <taxon>Bacillati</taxon>
        <taxon>Actinomycetota</taxon>
        <taxon>Actinomycetes</taxon>
        <taxon>Kitasatosporales</taxon>
        <taxon>Streptomycetaceae</taxon>
        <taxon>Streptomyces</taxon>
    </lineage>
</organism>
<accession>A0A7G7BMG9</accession>
<evidence type="ECO:0000256" key="1">
    <source>
        <dbReference type="SAM" id="MobiDB-lite"/>
    </source>
</evidence>
<gene>
    <name evidence="2" type="ORF">F0344_19605</name>
</gene>
<reference evidence="3" key="1">
    <citation type="submission" date="2019-10" db="EMBL/GenBank/DDBJ databases">
        <title>Antimicrobial potential of Antarctic Bacteria.</title>
        <authorList>
            <person name="Benaud N."/>
            <person name="Edwards R.J."/>
            <person name="Ferrari B.C."/>
        </authorList>
    </citation>
    <scope>NUCLEOTIDE SEQUENCE [LARGE SCALE GENOMIC DNA]</scope>
    <source>
        <strain evidence="3">NBSH44</strain>
    </source>
</reference>
<dbReference type="Proteomes" id="UP000515307">
    <property type="component" value="Chromosome"/>
</dbReference>